<dbReference type="OrthoDB" id="10037838at2759"/>
<dbReference type="InterPro" id="IPR007223">
    <property type="entry name" value="Peroxin-13_N"/>
</dbReference>
<dbReference type="InterPro" id="IPR036028">
    <property type="entry name" value="SH3-like_dom_sf"/>
</dbReference>
<dbReference type="Gene3D" id="2.30.30.40">
    <property type="entry name" value="SH3 Domains"/>
    <property type="match status" value="1"/>
</dbReference>
<keyword evidence="6 15" id="KW-1133">Transmembrane helix</keyword>
<keyword evidence="9" id="KW-0576">Peroxisome</keyword>
<evidence type="ECO:0000256" key="2">
    <source>
        <dbReference type="ARBA" id="ARBA00022443"/>
    </source>
</evidence>
<keyword evidence="18" id="KW-1185">Reference proteome</keyword>
<evidence type="ECO:0000313" key="18">
    <source>
        <dbReference type="Proteomes" id="UP000245699"/>
    </source>
</evidence>
<keyword evidence="7" id="KW-0811">Translocation</keyword>
<dbReference type="GO" id="GO:1990429">
    <property type="term" value="C:peroxisomal importomer complex"/>
    <property type="evidence" value="ECO:0007669"/>
    <property type="project" value="TreeGrafter"/>
</dbReference>
<keyword evidence="8 15" id="KW-0472">Membrane</keyword>
<keyword evidence="3" id="KW-0813">Transport</keyword>
<feature type="compositionally biased region" description="Polar residues" evidence="14">
    <location>
        <begin position="12"/>
        <end position="46"/>
    </location>
</feature>
<evidence type="ECO:0000256" key="3">
    <source>
        <dbReference type="ARBA" id="ARBA00022448"/>
    </source>
</evidence>
<dbReference type="Pfam" id="PF14604">
    <property type="entry name" value="SH3_9"/>
    <property type="match status" value="1"/>
</dbReference>
<evidence type="ECO:0000256" key="7">
    <source>
        <dbReference type="ARBA" id="ARBA00023010"/>
    </source>
</evidence>
<sequence length="422" mass="43949">MESPPKPWEQSGAMSSTVSNTPISSNSGIATSQNPVSDTNASSNPLGTAPEVNHANSALASNQYGGVDGMGYGGMGTTGYGGMGTTGYGGMGTTGYGGMGGYGSGMYGGGYGGGYGGYGGGMGGYGGGMYGGGMGGYGGGMYGGMGGYGGMGQPGVLPGTGPMSFTQMLDANTRTTFQLVESVVSAFGGFARMLESTYFATHSSFMAVLGVIEQFGLLKGYFSTAVGDSMGSSGLQRFLSWIKGTPIPVDKSKISAQGFVEYEARKRGGLSKKAILLILSVLFGLPYAMTKIIRSIAKRQQRITLMQTELEKGGSLPPEADPNSNAVGMDFAVVLYDFRAENRAELNLKRGEIVGITSKVDVWGNPSEWWRGKTRDNREGLFPANYVQIVNAGQSAKQAIHDAEIRIKPATVNVEEFVQNSK</sequence>
<dbReference type="PANTHER" id="PTHR19332">
    <property type="entry name" value="PEROXISOMAL MEMBRANE PROTEIN PEX13"/>
    <property type="match status" value="1"/>
</dbReference>
<evidence type="ECO:0000256" key="13">
    <source>
        <dbReference type="PROSITE-ProRule" id="PRU00192"/>
    </source>
</evidence>
<dbReference type="InterPro" id="IPR035463">
    <property type="entry name" value="Pex13"/>
</dbReference>
<evidence type="ECO:0000256" key="6">
    <source>
        <dbReference type="ARBA" id="ARBA00022989"/>
    </source>
</evidence>
<evidence type="ECO:0000313" key="17">
    <source>
        <dbReference type="EMBL" id="PVU88650.1"/>
    </source>
</evidence>
<keyword evidence="4 15" id="KW-0812">Transmembrane</keyword>
<comment type="caution">
    <text evidence="17">The sequence shown here is derived from an EMBL/GenBank/DDBJ whole genome shotgun (WGS) entry which is preliminary data.</text>
</comment>
<feature type="region of interest" description="Disordered" evidence="14">
    <location>
        <begin position="1"/>
        <end position="52"/>
    </location>
</feature>
<protein>
    <recommendedName>
        <fullName evidence="11">Peroxisomal membrane protein PEX13</fullName>
    </recommendedName>
    <alternativeName>
        <fullName evidence="10">Peroxin-13</fullName>
    </alternativeName>
</protein>
<comment type="similarity">
    <text evidence="1">Belongs to the peroxin-13 family.</text>
</comment>
<dbReference type="PRINTS" id="PR00452">
    <property type="entry name" value="SH3DOMAIN"/>
</dbReference>
<dbReference type="AlphaFoldDB" id="A0A2T9Y8H9"/>
<evidence type="ECO:0000259" key="16">
    <source>
        <dbReference type="PROSITE" id="PS50002"/>
    </source>
</evidence>
<evidence type="ECO:0000256" key="9">
    <source>
        <dbReference type="ARBA" id="ARBA00023140"/>
    </source>
</evidence>
<accession>A0A2T9Y8H9</accession>
<dbReference type="Pfam" id="PF04088">
    <property type="entry name" value="Peroxin-13_N"/>
    <property type="match status" value="1"/>
</dbReference>
<comment type="subcellular location">
    <subcellularLocation>
        <location evidence="12">Peroxisome membrane</location>
    </subcellularLocation>
</comment>
<keyword evidence="2 13" id="KW-0728">SH3 domain</keyword>
<evidence type="ECO:0000256" key="12">
    <source>
        <dbReference type="ARBA" id="ARBA00046271"/>
    </source>
</evidence>
<evidence type="ECO:0000256" key="8">
    <source>
        <dbReference type="ARBA" id="ARBA00023136"/>
    </source>
</evidence>
<evidence type="ECO:0000256" key="11">
    <source>
        <dbReference type="ARBA" id="ARBA00034535"/>
    </source>
</evidence>
<organism evidence="17 18">
    <name type="scientific">Furculomyces boomerangus</name>
    <dbReference type="NCBI Taxonomy" id="61424"/>
    <lineage>
        <taxon>Eukaryota</taxon>
        <taxon>Fungi</taxon>
        <taxon>Fungi incertae sedis</taxon>
        <taxon>Zoopagomycota</taxon>
        <taxon>Kickxellomycotina</taxon>
        <taxon>Harpellomycetes</taxon>
        <taxon>Harpellales</taxon>
        <taxon>Harpellaceae</taxon>
        <taxon>Furculomyces</taxon>
    </lineage>
</organism>
<gene>
    <name evidence="17" type="ORF">BB559_005473</name>
</gene>
<dbReference type="SUPFAM" id="SSF50044">
    <property type="entry name" value="SH3-domain"/>
    <property type="match status" value="1"/>
</dbReference>
<keyword evidence="5" id="KW-0653">Protein transport</keyword>
<dbReference type="GO" id="GO:0005778">
    <property type="term" value="C:peroxisomal membrane"/>
    <property type="evidence" value="ECO:0007669"/>
    <property type="project" value="UniProtKB-SubCell"/>
</dbReference>
<dbReference type="EMBL" id="MBFT01000607">
    <property type="protein sequence ID" value="PVU88650.1"/>
    <property type="molecule type" value="Genomic_DNA"/>
</dbReference>
<evidence type="ECO:0000256" key="15">
    <source>
        <dbReference type="SAM" id="Phobius"/>
    </source>
</evidence>
<dbReference type="PANTHER" id="PTHR19332:SF1">
    <property type="entry name" value="PEROXISOMAL MEMBRANE PROTEIN PEX13"/>
    <property type="match status" value="1"/>
</dbReference>
<dbReference type="InterPro" id="IPR001452">
    <property type="entry name" value="SH3_domain"/>
</dbReference>
<dbReference type="GO" id="GO:0016560">
    <property type="term" value="P:protein import into peroxisome matrix, docking"/>
    <property type="evidence" value="ECO:0007669"/>
    <property type="project" value="InterPro"/>
</dbReference>
<evidence type="ECO:0000256" key="1">
    <source>
        <dbReference type="ARBA" id="ARBA00006033"/>
    </source>
</evidence>
<proteinExistence type="inferred from homology"/>
<evidence type="ECO:0000256" key="4">
    <source>
        <dbReference type="ARBA" id="ARBA00022692"/>
    </source>
</evidence>
<evidence type="ECO:0000256" key="14">
    <source>
        <dbReference type="SAM" id="MobiDB-lite"/>
    </source>
</evidence>
<name>A0A2T9Y8H9_9FUNG</name>
<evidence type="ECO:0000256" key="10">
    <source>
        <dbReference type="ARBA" id="ARBA00029693"/>
    </source>
</evidence>
<evidence type="ECO:0000256" key="5">
    <source>
        <dbReference type="ARBA" id="ARBA00022927"/>
    </source>
</evidence>
<dbReference type="Proteomes" id="UP000245699">
    <property type="component" value="Unassembled WGS sequence"/>
</dbReference>
<dbReference type="PROSITE" id="PS50002">
    <property type="entry name" value="SH3"/>
    <property type="match status" value="1"/>
</dbReference>
<dbReference type="SMART" id="SM00326">
    <property type="entry name" value="SH3"/>
    <property type="match status" value="1"/>
</dbReference>
<reference evidence="17 18" key="1">
    <citation type="journal article" date="2018" name="MBio">
        <title>Comparative Genomics Reveals the Core Gene Toolbox for the Fungus-Insect Symbiosis.</title>
        <authorList>
            <person name="Wang Y."/>
            <person name="Stata M."/>
            <person name="Wang W."/>
            <person name="Stajich J.E."/>
            <person name="White M.M."/>
            <person name="Moncalvo J.M."/>
        </authorList>
    </citation>
    <scope>NUCLEOTIDE SEQUENCE [LARGE SCALE GENOMIC DNA]</scope>
    <source>
        <strain evidence="17 18">AUS-77-4</strain>
    </source>
</reference>
<feature type="domain" description="SH3" evidence="16">
    <location>
        <begin position="327"/>
        <end position="392"/>
    </location>
</feature>
<dbReference type="STRING" id="61424.A0A2T9Y8H9"/>
<feature type="transmembrane region" description="Helical" evidence="15">
    <location>
        <begin position="274"/>
        <end position="293"/>
    </location>
</feature>